<name>A0A7W7VHJ0_9PSEU</name>
<evidence type="ECO:0000313" key="3">
    <source>
        <dbReference type="Proteomes" id="UP000520767"/>
    </source>
</evidence>
<organism evidence="2 3">
    <name type="scientific">Actinophytocola algeriensis</name>
    <dbReference type="NCBI Taxonomy" id="1768010"/>
    <lineage>
        <taxon>Bacteria</taxon>
        <taxon>Bacillati</taxon>
        <taxon>Actinomycetota</taxon>
        <taxon>Actinomycetes</taxon>
        <taxon>Pseudonocardiales</taxon>
        <taxon>Pseudonocardiaceae</taxon>
    </lineage>
</organism>
<dbReference type="Gene3D" id="3.40.50.720">
    <property type="entry name" value="NAD(P)-binding Rossmann-like Domain"/>
    <property type="match status" value="1"/>
</dbReference>
<dbReference type="PANTHER" id="PTHR44656:SF7">
    <property type="entry name" value="DEHYDROGENASE_REDUCTASE SDR FAMILY MEMBER 12"/>
    <property type="match status" value="1"/>
</dbReference>
<dbReference type="InterPro" id="IPR036291">
    <property type="entry name" value="NAD(P)-bd_dom_sf"/>
</dbReference>
<dbReference type="PRINTS" id="PR00081">
    <property type="entry name" value="GDHRDH"/>
</dbReference>
<accession>A0A7W7VHJ0</accession>
<dbReference type="Proteomes" id="UP000520767">
    <property type="component" value="Unassembled WGS sequence"/>
</dbReference>
<evidence type="ECO:0000313" key="2">
    <source>
        <dbReference type="EMBL" id="MBB4910110.1"/>
    </source>
</evidence>
<dbReference type="SMART" id="SM00822">
    <property type="entry name" value="PKS_KR"/>
    <property type="match status" value="1"/>
</dbReference>
<protein>
    <submittedName>
        <fullName evidence="2">NAD(P)-dependent dehydrogenase (Short-subunit alcohol dehydrogenase family)</fullName>
    </submittedName>
</protein>
<dbReference type="SUPFAM" id="SSF51735">
    <property type="entry name" value="NAD(P)-binding Rossmann-fold domains"/>
    <property type="match status" value="1"/>
</dbReference>
<dbReference type="InterPro" id="IPR052992">
    <property type="entry name" value="SDR_member_12"/>
</dbReference>
<keyword evidence="3" id="KW-1185">Reference proteome</keyword>
<dbReference type="PANTHER" id="PTHR44656">
    <property type="entry name" value="DEHYDROGENASE/REDUCTASE SDR FAMILY MEMBER 12"/>
    <property type="match status" value="1"/>
</dbReference>
<reference evidence="2 3" key="1">
    <citation type="submission" date="2020-08" db="EMBL/GenBank/DDBJ databases">
        <title>Genomic Encyclopedia of Type Strains, Phase III (KMG-III): the genomes of soil and plant-associated and newly described type strains.</title>
        <authorList>
            <person name="Whitman W."/>
        </authorList>
    </citation>
    <scope>NUCLEOTIDE SEQUENCE [LARGE SCALE GENOMIC DNA]</scope>
    <source>
        <strain evidence="2 3">CECT 8960</strain>
    </source>
</reference>
<dbReference type="Pfam" id="PF00106">
    <property type="entry name" value="adh_short"/>
    <property type="match status" value="1"/>
</dbReference>
<gene>
    <name evidence="2" type="ORF">FHR82_006368</name>
</gene>
<feature type="domain" description="Ketoreductase" evidence="1">
    <location>
        <begin position="48"/>
        <end position="215"/>
    </location>
</feature>
<dbReference type="InterPro" id="IPR002347">
    <property type="entry name" value="SDR_fam"/>
</dbReference>
<comment type="caution">
    <text evidence="2">The sequence shown here is derived from an EMBL/GenBank/DDBJ whole genome shotgun (WGS) entry which is preliminary data.</text>
</comment>
<evidence type="ECO:0000259" key="1">
    <source>
        <dbReference type="SMART" id="SM00822"/>
    </source>
</evidence>
<dbReference type="EMBL" id="JACHJQ010000007">
    <property type="protein sequence ID" value="MBB4910110.1"/>
    <property type="molecule type" value="Genomic_DNA"/>
</dbReference>
<dbReference type="InterPro" id="IPR057326">
    <property type="entry name" value="KR_dom"/>
</dbReference>
<dbReference type="RefSeq" id="WP_311771357.1">
    <property type="nucleotide sequence ID" value="NZ_JACHJQ010000007.1"/>
</dbReference>
<proteinExistence type="predicted"/>
<dbReference type="AlphaFoldDB" id="A0A7W7VHJ0"/>
<sequence>MTREVLGRWLDTGLDRSVVGGYPRFGLAVRRRLPGWPADPEPGALAGRTVVVTGASSGLGVATAAAFADLGAVVRLVVRDVAKGERVAARIGGDVRVARCDVSDVDDVRRFAESIGAVDVLVHNAGALPAARSTTPQGHEVALATHVLGPLLMTELLQPLERVIFVSSGGMYAKKLPLDDPEYTRGEYRGAAAYARTKRIQVALVPHLAERWPGTTVAGMHPGWADTPGIAGSLPGFHRLTKPFLRDARQGADTTVWLGAVRPAPASGLFWHDRRARSPHLVPWTRHSDADSRAMLDWCVAAVGL</sequence>